<organism evidence="9 10">
    <name type="scientific">Ornithinibacillus caprae</name>
    <dbReference type="NCBI Taxonomy" id="2678566"/>
    <lineage>
        <taxon>Bacteria</taxon>
        <taxon>Bacillati</taxon>
        <taxon>Bacillota</taxon>
        <taxon>Bacilli</taxon>
        <taxon>Bacillales</taxon>
        <taxon>Bacillaceae</taxon>
        <taxon>Ornithinibacillus</taxon>
    </lineage>
</organism>
<feature type="chain" id="PRO_5027057384" description="peptidylprolyl isomerase" evidence="8">
    <location>
        <begin position="27"/>
        <end position="243"/>
    </location>
</feature>
<evidence type="ECO:0000256" key="4">
    <source>
        <dbReference type="ARBA" id="ARBA00023110"/>
    </source>
</evidence>
<evidence type="ECO:0000313" key="9">
    <source>
        <dbReference type="EMBL" id="MUK89801.1"/>
    </source>
</evidence>
<sequence length="243" mass="27568">MRFSHMKKLLLLIVAVGLAAVLVACGDDEGNEENAEAPEAPESSDGEQAAQEFEVTEDEKVAEDEVVVTVNGKEVTGVKYNPVYAQTKMTMANYGMDMNDRELVKEQTINELVAQELLKQEAEQKGIDVTEDEVQGEIDAIEEEELEAYLEQMQLTEDQLKEQLTLNLTVNKYMEQELTVEEVSDEELKETYDQLKEQNGEGIGEFEELKDTLRQQLMQQKQTELLQAKLEELQEQAEVETLI</sequence>
<dbReference type="Pfam" id="PF13624">
    <property type="entry name" value="SurA_N_3"/>
    <property type="match status" value="1"/>
</dbReference>
<evidence type="ECO:0000256" key="7">
    <source>
        <dbReference type="SAM" id="MobiDB-lite"/>
    </source>
</evidence>
<dbReference type="EMBL" id="WOCA01000014">
    <property type="protein sequence ID" value="MUK89801.1"/>
    <property type="molecule type" value="Genomic_DNA"/>
</dbReference>
<feature type="coiled-coil region" evidence="6">
    <location>
        <begin position="105"/>
        <end position="166"/>
    </location>
</feature>
<dbReference type="InterPro" id="IPR027304">
    <property type="entry name" value="Trigger_fact/SurA_dom_sf"/>
</dbReference>
<keyword evidence="5" id="KW-0413">Isomerase</keyword>
<evidence type="ECO:0000256" key="2">
    <source>
        <dbReference type="ARBA" id="ARBA00013194"/>
    </source>
</evidence>
<dbReference type="GO" id="GO:0003755">
    <property type="term" value="F:peptidyl-prolyl cis-trans isomerase activity"/>
    <property type="evidence" value="ECO:0007669"/>
    <property type="project" value="UniProtKB-KW"/>
</dbReference>
<feature type="region of interest" description="Disordered" evidence="7">
    <location>
        <begin position="30"/>
        <end position="49"/>
    </location>
</feature>
<protein>
    <recommendedName>
        <fullName evidence="2">peptidylprolyl isomerase</fullName>
        <ecNumber evidence="2">5.2.1.8</ecNumber>
    </recommendedName>
</protein>
<evidence type="ECO:0000256" key="8">
    <source>
        <dbReference type="SAM" id="SignalP"/>
    </source>
</evidence>
<name>A0A6N8FKX4_9BACI</name>
<reference evidence="9 10" key="1">
    <citation type="submission" date="2019-11" db="EMBL/GenBank/DDBJ databases">
        <authorList>
            <person name="Li X."/>
        </authorList>
    </citation>
    <scope>NUCLEOTIDE SEQUENCE [LARGE SCALE GENOMIC DNA]</scope>
    <source>
        <strain evidence="9 10">L9</strain>
    </source>
</reference>
<feature type="signal peptide" evidence="8">
    <location>
        <begin position="1"/>
        <end position="26"/>
    </location>
</feature>
<comment type="caution">
    <text evidence="9">The sequence shown here is derived from an EMBL/GenBank/DDBJ whole genome shotgun (WGS) entry which is preliminary data.</text>
</comment>
<evidence type="ECO:0000256" key="5">
    <source>
        <dbReference type="ARBA" id="ARBA00023235"/>
    </source>
</evidence>
<gene>
    <name evidence="9" type="ORF">GMD78_15635</name>
</gene>
<proteinExistence type="predicted"/>
<feature type="compositionally biased region" description="Low complexity" evidence="7">
    <location>
        <begin position="37"/>
        <end position="47"/>
    </location>
</feature>
<keyword evidence="3 8" id="KW-0732">Signal</keyword>
<evidence type="ECO:0000313" key="10">
    <source>
        <dbReference type="Proteomes" id="UP000469125"/>
    </source>
</evidence>
<evidence type="ECO:0000256" key="6">
    <source>
        <dbReference type="SAM" id="Coils"/>
    </source>
</evidence>
<dbReference type="PANTHER" id="PTHR47245:SF1">
    <property type="entry name" value="FOLDASE PROTEIN PRSA"/>
    <property type="match status" value="1"/>
</dbReference>
<comment type="catalytic activity">
    <reaction evidence="1">
        <text>[protein]-peptidylproline (omega=180) = [protein]-peptidylproline (omega=0)</text>
        <dbReference type="Rhea" id="RHEA:16237"/>
        <dbReference type="Rhea" id="RHEA-COMP:10747"/>
        <dbReference type="Rhea" id="RHEA-COMP:10748"/>
        <dbReference type="ChEBI" id="CHEBI:83833"/>
        <dbReference type="ChEBI" id="CHEBI:83834"/>
        <dbReference type="EC" id="5.2.1.8"/>
    </reaction>
</comment>
<dbReference type="AlphaFoldDB" id="A0A6N8FKX4"/>
<dbReference type="Proteomes" id="UP000469125">
    <property type="component" value="Unassembled WGS sequence"/>
</dbReference>
<dbReference type="EC" id="5.2.1.8" evidence="2"/>
<dbReference type="Gene3D" id="1.10.4030.10">
    <property type="entry name" value="Porin chaperone SurA, peptide-binding domain"/>
    <property type="match status" value="1"/>
</dbReference>
<keyword evidence="6" id="KW-0175">Coiled coil</keyword>
<evidence type="ECO:0000256" key="1">
    <source>
        <dbReference type="ARBA" id="ARBA00000971"/>
    </source>
</evidence>
<dbReference type="InterPro" id="IPR050245">
    <property type="entry name" value="PrsA_foldase"/>
</dbReference>
<dbReference type="PANTHER" id="PTHR47245">
    <property type="entry name" value="PEPTIDYLPROLYL ISOMERASE"/>
    <property type="match status" value="1"/>
</dbReference>
<feature type="coiled-coil region" evidence="6">
    <location>
        <begin position="203"/>
        <end position="236"/>
    </location>
</feature>
<evidence type="ECO:0000256" key="3">
    <source>
        <dbReference type="ARBA" id="ARBA00022729"/>
    </source>
</evidence>
<keyword evidence="4" id="KW-0697">Rotamase</keyword>
<dbReference type="SUPFAM" id="SSF109998">
    <property type="entry name" value="Triger factor/SurA peptide-binding domain-like"/>
    <property type="match status" value="1"/>
</dbReference>
<dbReference type="PROSITE" id="PS51257">
    <property type="entry name" value="PROKAR_LIPOPROTEIN"/>
    <property type="match status" value="1"/>
</dbReference>
<accession>A0A6N8FKX4</accession>
<keyword evidence="10" id="KW-1185">Reference proteome</keyword>